<dbReference type="RefSeq" id="WP_188126001.1">
    <property type="nucleotide sequence ID" value="NZ_BOMP01000047.1"/>
</dbReference>
<protein>
    <submittedName>
        <fullName evidence="2">Uncharacterized protein YukE</fullName>
    </submittedName>
</protein>
<dbReference type="EMBL" id="JACHNC010000001">
    <property type="protein sequence ID" value="MBB4754450.1"/>
    <property type="molecule type" value="Genomic_DNA"/>
</dbReference>
<evidence type="ECO:0000313" key="1">
    <source>
        <dbReference type="EMBL" id="GIE40470.1"/>
    </source>
</evidence>
<evidence type="ECO:0000313" key="3">
    <source>
        <dbReference type="Proteomes" id="UP000590511"/>
    </source>
</evidence>
<sequence length="380" mass="39040">MPIDTRVDGRPEQVHMTADWLRGRLASEVAAGATTMNTVRGDATSGWRGAAGAAFQNRMSADVTTADGLHAQLRSTADALTEYADQLARAQQHMVNAREIAAGGGLPVDGFVIQDPGTAPAGPDTTAAPAQLAAHTEAVALHQRQADAYVLAEGEARKGTAAIRFGTDVLKNMYDDVTKKWFFATGDLVNGVYGGFLRKHIATVRAHGEEALEQVKKLEAHYKASQGGSAHSRSLIRMMSELTTEGHAAEARAASLGARFAGKIPVIGYAITAAGVGYDIQHGKPAVKAVASGAASIGGSILGGMAAGAVIGTSLGPVGTVIGVAAGAVVGGLVASGITDAVYDRMPEGVRDAFDDGQAAVGRAISDVGDDAAEIWRKIF</sequence>
<comment type="caution">
    <text evidence="2">The sequence shown here is derived from an EMBL/GenBank/DDBJ whole genome shotgun (WGS) entry which is preliminary data.</text>
</comment>
<proteinExistence type="predicted"/>
<dbReference type="InterPro" id="IPR036689">
    <property type="entry name" value="ESAT-6-like_sf"/>
</dbReference>
<dbReference type="SUPFAM" id="SSF140453">
    <property type="entry name" value="EsxAB dimer-like"/>
    <property type="match status" value="1"/>
</dbReference>
<name>A0A7W7HPU6_9ACTN</name>
<dbReference type="Gene3D" id="1.10.287.1060">
    <property type="entry name" value="ESAT-6-like"/>
    <property type="match status" value="1"/>
</dbReference>
<evidence type="ECO:0000313" key="4">
    <source>
        <dbReference type="Proteomes" id="UP000631312"/>
    </source>
</evidence>
<reference evidence="1 4" key="2">
    <citation type="submission" date="2021-01" db="EMBL/GenBank/DDBJ databases">
        <title>Whole genome shotgun sequence of Actinoplanes lobatus NBRC 12513.</title>
        <authorList>
            <person name="Komaki H."/>
            <person name="Tamura T."/>
        </authorList>
    </citation>
    <scope>NUCLEOTIDE SEQUENCE [LARGE SCALE GENOMIC DNA]</scope>
    <source>
        <strain evidence="1 4">NBRC 12513</strain>
    </source>
</reference>
<dbReference type="AlphaFoldDB" id="A0A7W7HPU6"/>
<dbReference type="EMBL" id="BOMP01000047">
    <property type="protein sequence ID" value="GIE40470.1"/>
    <property type="molecule type" value="Genomic_DNA"/>
</dbReference>
<evidence type="ECO:0000313" key="2">
    <source>
        <dbReference type="EMBL" id="MBB4754450.1"/>
    </source>
</evidence>
<dbReference type="Proteomes" id="UP000631312">
    <property type="component" value="Unassembled WGS sequence"/>
</dbReference>
<accession>A0A7W7HPU6</accession>
<organism evidence="2 3">
    <name type="scientific">Actinoplanes lobatus</name>
    <dbReference type="NCBI Taxonomy" id="113568"/>
    <lineage>
        <taxon>Bacteria</taxon>
        <taxon>Bacillati</taxon>
        <taxon>Actinomycetota</taxon>
        <taxon>Actinomycetes</taxon>
        <taxon>Micromonosporales</taxon>
        <taxon>Micromonosporaceae</taxon>
        <taxon>Actinoplanes</taxon>
    </lineage>
</organism>
<dbReference type="Proteomes" id="UP000590511">
    <property type="component" value="Unassembled WGS sequence"/>
</dbReference>
<keyword evidence="4" id="KW-1185">Reference proteome</keyword>
<reference evidence="2 3" key="1">
    <citation type="submission" date="2020-08" db="EMBL/GenBank/DDBJ databases">
        <title>Sequencing the genomes of 1000 actinobacteria strains.</title>
        <authorList>
            <person name="Klenk H.-P."/>
        </authorList>
    </citation>
    <scope>NUCLEOTIDE SEQUENCE [LARGE SCALE GENOMIC DNA]</scope>
    <source>
        <strain evidence="2 3">DSM 43150</strain>
    </source>
</reference>
<gene>
    <name evidence="1" type="ORF">Alo02nite_33680</name>
    <name evidence="2" type="ORF">BJ964_008611</name>
</gene>